<comment type="caution">
    <text evidence="1">The sequence shown here is derived from an EMBL/GenBank/DDBJ whole genome shotgun (WGS) entry which is preliminary data.</text>
</comment>
<proteinExistence type="predicted"/>
<sequence length="255" mass="26737">MNDVFKAPSIQDCEGDSKFNAILCPYCFAKMTLESSVANTGDSALRLFADTAVPASWVSEGYTSIATLVATSVTDLDTQTTNNFTYDPDGTVIQAFSRQKITSTNDLVFMCCESGPSNTGELEVAEIIRGVPAAIPTDTDPFPITVPPLCVAEDSKKYSLKCPPGAAPESVTSIIQSFSVGETQDPLSGFKPACIAALTGDEYSKCADMGDHSPGEIIKAICASATIGGCIAGPDDVNDDEKAGLIKQIVTNCAF</sequence>
<protein>
    <submittedName>
        <fullName evidence="1">Uncharacterized protein</fullName>
    </submittedName>
</protein>
<organism evidence="1 2">
    <name type="scientific">Tetraparma gracilis</name>
    <dbReference type="NCBI Taxonomy" id="2962635"/>
    <lineage>
        <taxon>Eukaryota</taxon>
        <taxon>Sar</taxon>
        <taxon>Stramenopiles</taxon>
        <taxon>Ochrophyta</taxon>
        <taxon>Bolidophyceae</taxon>
        <taxon>Parmales</taxon>
        <taxon>Triparmaceae</taxon>
        <taxon>Tetraparma</taxon>
    </lineage>
</organism>
<keyword evidence="2" id="KW-1185">Reference proteome</keyword>
<evidence type="ECO:0000313" key="2">
    <source>
        <dbReference type="Proteomes" id="UP001165060"/>
    </source>
</evidence>
<reference evidence="1 2" key="1">
    <citation type="journal article" date="2023" name="Commun. Biol.">
        <title>Genome analysis of Parmales, the sister group of diatoms, reveals the evolutionary specialization of diatoms from phago-mixotrophs to photoautotrophs.</title>
        <authorList>
            <person name="Ban H."/>
            <person name="Sato S."/>
            <person name="Yoshikawa S."/>
            <person name="Yamada K."/>
            <person name="Nakamura Y."/>
            <person name="Ichinomiya M."/>
            <person name="Sato N."/>
            <person name="Blanc-Mathieu R."/>
            <person name="Endo H."/>
            <person name="Kuwata A."/>
            <person name="Ogata H."/>
        </authorList>
    </citation>
    <scope>NUCLEOTIDE SEQUENCE [LARGE SCALE GENOMIC DNA]</scope>
</reference>
<dbReference type="Proteomes" id="UP001165060">
    <property type="component" value="Unassembled WGS sequence"/>
</dbReference>
<dbReference type="EMBL" id="BRYB01002431">
    <property type="protein sequence ID" value="GMI19355.1"/>
    <property type="molecule type" value="Genomic_DNA"/>
</dbReference>
<gene>
    <name evidence="1" type="ORF">TeGR_g11660</name>
</gene>
<name>A0ABQ6M4N0_9STRA</name>
<evidence type="ECO:0000313" key="1">
    <source>
        <dbReference type="EMBL" id="GMI19355.1"/>
    </source>
</evidence>
<accession>A0ABQ6M4N0</accession>